<dbReference type="SUPFAM" id="SSF50978">
    <property type="entry name" value="WD40 repeat-like"/>
    <property type="match status" value="1"/>
</dbReference>
<name>A0A8J1XFN3_OWEFU</name>
<proteinExistence type="predicted"/>
<evidence type="ECO:0000313" key="2">
    <source>
        <dbReference type="EMBL" id="CAH1784998.1"/>
    </source>
</evidence>
<keyword evidence="3" id="KW-1185">Reference proteome</keyword>
<dbReference type="InterPro" id="IPR049546">
    <property type="entry name" value="WDR54_beta_prop"/>
</dbReference>
<feature type="domain" description="WD repeat-containing protein 54 beta-propeller" evidence="1">
    <location>
        <begin position="1"/>
        <end position="324"/>
    </location>
</feature>
<dbReference type="InterPro" id="IPR001680">
    <property type="entry name" value="WD40_rpt"/>
</dbReference>
<gene>
    <name evidence="2" type="ORF">OFUS_LOCUS11112</name>
</gene>
<accession>A0A8J1XFN3</accession>
<dbReference type="Proteomes" id="UP000749559">
    <property type="component" value="Unassembled WGS sequence"/>
</dbReference>
<sequence>MYKKDKPMALRSSTSALCNNLSVFMSNEKGMIHYSSVHKSVVNMVSTSADGTSVNHRQVLCKEPSATHCSPMILQAKLIDLPSRSLLVICSQRGIQIFEADGTVMLFWYAIDTNATAEATYARGICNVGDNILCVGTYQGKILVFNLPFRGTNITLMETIKAHKAGITDLASEGNKLVSSDDLGNINIWEYSGDSNEFEEVGRISGSGSPCNSLDIWQDSILAGYGSGHLRVFSASTGIMGAEASAHARLVTSVHIAKNCGLALSTSEDSFVRVWQLSAGKVPQISHKFHECVPDMQLQGGRFVSPDGGAFCVTGYDSNELIFFACP</sequence>
<dbReference type="InterPro" id="IPR036322">
    <property type="entry name" value="WD40_repeat_dom_sf"/>
</dbReference>
<dbReference type="SMART" id="SM00320">
    <property type="entry name" value="WD40"/>
    <property type="match status" value="3"/>
</dbReference>
<dbReference type="PROSITE" id="PS50082">
    <property type="entry name" value="WD_REPEATS_2"/>
    <property type="match status" value="1"/>
</dbReference>
<dbReference type="Pfam" id="PF21031">
    <property type="entry name" value="WDR54"/>
    <property type="match status" value="1"/>
</dbReference>
<dbReference type="EMBL" id="CAIIXF020000005">
    <property type="protein sequence ID" value="CAH1784998.1"/>
    <property type="molecule type" value="Genomic_DNA"/>
</dbReference>
<dbReference type="OrthoDB" id="756370at2759"/>
<protein>
    <recommendedName>
        <fullName evidence="1">WD repeat-containing protein 54 beta-propeller domain-containing protein</fullName>
    </recommendedName>
</protein>
<dbReference type="AlphaFoldDB" id="A0A8J1XFN3"/>
<evidence type="ECO:0000259" key="1">
    <source>
        <dbReference type="Pfam" id="PF21031"/>
    </source>
</evidence>
<dbReference type="Gene3D" id="2.130.10.10">
    <property type="entry name" value="YVTN repeat-like/Quinoprotein amine dehydrogenase"/>
    <property type="match status" value="1"/>
</dbReference>
<evidence type="ECO:0000313" key="3">
    <source>
        <dbReference type="Proteomes" id="UP000749559"/>
    </source>
</evidence>
<reference evidence="2" key="1">
    <citation type="submission" date="2022-03" db="EMBL/GenBank/DDBJ databases">
        <authorList>
            <person name="Martin C."/>
        </authorList>
    </citation>
    <scope>NUCLEOTIDE SEQUENCE</scope>
</reference>
<dbReference type="InterPro" id="IPR015943">
    <property type="entry name" value="WD40/YVTN_repeat-like_dom_sf"/>
</dbReference>
<organism evidence="2 3">
    <name type="scientific">Owenia fusiformis</name>
    <name type="common">Polychaete worm</name>
    <dbReference type="NCBI Taxonomy" id="6347"/>
    <lineage>
        <taxon>Eukaryota</taxon>
        <taxon>Metazoa</taxon>
        <taxon>Spiralia</taxon>
        <taxon>Lophotrochozoa</taxon>
        <taxon>Annelida</taxon>
        <taxon>Polychaeta</taxon>
        <taxon>Sedentaria</taxon>
        <taxon>Canalipalpata</taxon>
        <taxon>Sabellida</taxon>
        <taxon>Oweniida</taxon>
        <taxon>Oweniidae</taxon>
        <taxon>Owenia</taxon>
    </lineage>
</organism>
<comment type="caution">
    <text evidence="2">The sequence shown here is derived from an EMBL/GenBank/DDBJ whole genome shotgun (WGS) entry which is preliminary data.</text>
</comment>